<keyword evidence="6" id="KW-0809">Transit peptide</keyword>
<comment type="cofactor">
    <cofactor evidence="1">
        <name>FAD</name>
        <dbReference type="ChEBI" id="CHEBI:57692"/>
    </cofactor>
</comment>
<dbReference type="Gene3D" id="1.10.45.10">
    <property type="entry name" value="Vanillyl-alcohol Oxidase, Chain A, domain 4"/>
    <property type="match status" value="1"/>
</dbReference>
<comment type="similarity">
    <text evidence="3">Belongs to the FAD-binding oxidoreductase/transferase type 4 family.</text>
</comment>
<evidence type="ECO:0000256" key="14">
    <source>
        <dbReference type="ARBA" id="ARBA00072812"/>
    </source>
</evidence>
<evidence type="ECO:0000256" key="7">
    <source>
        <dbReference type="ARBA" id="ARBA00022990"/>
    </source>
</evidence>
<comment type="subunit">
    <text evidence="13">Interacts with CSRP3.</text>
</comment>
<keyword evidence="17" id="KW-1185">Reference proteome</keyword>
<comment type="subcellular location">
    <subcellularLocation>
        <location evidence="2">Mitochondrion</location>
    </subcellularLocation>
</comment>
<dbReference type="GO" id="GO:1903457">
    <property type="term" value="P:lactate catabolic process"/>
    <property type="evidence" value="ECO:0007669"/>
    <property type="project" value="TreeGrafter"/>
</dbReference>
<evidence type="ECO:0000256" key="4">
    <source>
        <dbReference type="ARBA" id="ARBA00022630"/>
    </source>
</evidence>
<dbReference type="InterPro" id="IPR036318">
    <property type="entry name" value="FAD-bd_PCMH-like_sf"/>
</dbReference>
<dbReference type="AlphaFoldDB" id="A0AAN8Q8V6"/>
<dbReference type="Pfam" id="PF01565">
    <property type="entry name" value="FAD_binding_4"/>
    <property type="match status" value="1"/>
</dbReference>
<dbReference type="SUPFAM" id="SSF55103">
    <property type="entry name" value="FAD-linked oxidases, C-terminal domain"/>
    <property type="match status" value="1"/>
</dbReference>
<name>A0AAN8Q8V6_PATCE</name>
<evidence type="ECO:0000256" key="1">
    <source>
        <dbReference type="ARBA" id="ARBA00001974"/>
    </source>
</evidence>
<dbReference type="PANTHER" id="PTHR11748:SF111">
    <property type="entry name" value="D-LACTATE DEHYDROGENASE, MITOCHONDRIAL-RELATED"/>
    <property type="match status" value="1"/>
</dbReference>
<comment type="catalytic activity">
    <reaction evidence="11">
        <text>(R)-lactate + 2 Fe(III)-[cytochrome c] = 2 Fe(II)-[cytochrome c] + pyruvate + 2 H(+)</text>
        <dbReference type="Rhea" id="RHEA:13521"/>
        <dbReference type="Rhea" id="RHEA-COMP:10350"/>
        <dbReference type="Rhea" id="RHEA-COMP:14399"/>
        <dbReference type="ChEBI" id="CHEBI:15361"/>
        <dbReference type="ChEBI" id="CHEBI:15378"/>
        <dbReference type="ChEBI" id="CHEBI:16004"/>
        <dbReference type="ChEBI" id="CHEBI:29033"/>
        <dbReference type="ChEBI" id="CHEBI:29034"/>
        <dbReference type="EC" id="1.1.2.4"/>
    </reaction>
    <physiologicalReaction direction="left-to-right" evidence="11">
        <dbReference type="Rhea" id="RHEA:13522"/>
    </physiologicalReaction>
</comment>
<feature type="domain" description="FAD-binding PCMH-type" evidence="15">
    <location>
        <begin position="73"/>
        <end position="253"/>
    </location>
</feature>
<keyword evidence="4" id="KW-0285">Flavoprotein</keyword>
<dbReference type="GO" id="GO:0071949">
    <property type="term" value="F:FAD binding"/>
    <property type="evidence" value="ECO:0007669"/>
    <property type="project" value="InterPro"/>
</dbReference>
<dbReference type="PANTHER" id="PTHR11748">
    <property type="entry name" value="D-LACTATE DEHYDROGENASE"/>
    <property type="match status" value="1"/>
</dbReference>
<accession>A0AAN8Q8V6</accession>
<evidence type="ECO:0000256" key="2">
    <source>
        <dbReference type="ARBA" id="ARBA00004173"/>
    </source>
</evidence>
<evidence type="ECO:0000256" key="6">
    <source>
        <dbReference type="ARBA" id="ARBA00022946"/>
    </source>
</evidence>
<dbReference type="PROSITE" id="PS51387">
    <property type="entry name" value="FAD_PCMH"/>
    <property type="match status" value="1"/>
</dbReference>
<dbReference type="Gene3D" id="3.30.70.2740">
    <property type="match status" value="1"/>
</dbReference>
<evidence type="ECO:0000256" key="9">
    <source>
        <dbReference type="ARBA" id="ARBA00023128"/>
    </source>
</evidence>
<evidence type="ECO:0000256" key="13">
    <source>
        <dbReference type="ARBA" id="ARBA00063083"/>
    </source>
</evidence>
<evidence type="ECO:0000256" key="3">
    <source>
        <dbReference type="ARBA" id="ARBA00008000"/>
    </source>
</evidence>
<keyword evidence="5" id="KW-0274">FAD</keyword>
<dbReference type="GO" id="GO:0008720">
    <property type="term" value="F:D-lactate dehydrogenase (NAD+) activity"/>
    <property type="evidence" value="ECO:0007669"/>
    <property type="project" value="TreeGrafter"/>
</dbReference>
<dbReference type="InterPro" id="IPR006094">
    <property type="entry name" value="Oxid_FAD_bind_N"/>
</dbReference>
<dbReference type="SUPFAM" id="SSF56176">
    <property type="entry name" value="FAD-binding/transporter-associated domain-like"/>
    <property type="match status" value="1"/>
</dbReference>
<evidence type="ECO:0000313" key="16">
    <source>
        <dbReference type="EMBL" id="KAK6185490.1"/>
    </source>
</evidence>
<proteinExistence type="inferred from homology"/>
<dbReference type="GO" id="GO:0005739">
    <property type="term" value="C:mitochondrion"/>
    <property type="evidence" value="ECO:0007669"/>
    <property type="project" value="UniProtKB-SubCell"/>
</dbReference>
<dbReference type="EMBL" id="JAZGQO010000006">
    <property type="protein sequence ID" value="KAK6185490.1"/>
    <property type="molecule type" value="Genomic_DNA"/>
</dbReference>
<reference evidence="16 17" key="1">
    <citation type="submission" date="2024-01" db="EMBL/GenBank/DDBJ databases">
        <title>The genome of the rayed Mediterranean limpet Patella caerulea (Linnaeus, 1758).</title>
        <authorList>
            <person name="Anh-Thu Weber A."/>
            <person name="Halstead-Nussloch G."/>
        </authorList>
    </citation>
    <scope>NUCLEOTIDE SEQUENCE [LARGE SCALE GENOMIC DNA]</scope>
    <source>
        <strain evidence="16">AATW-2023a</strain>
        <tissue evidence="16">Whole specimen</tissue>
    </source>
</reference>
<dbReference type="InterPro" id="IPR016164">
    <property type="entry name" value="FAD-linked_Oxase-like_C"/>
</dbReference>
<dbReference type="FunFam" id="1.10.45.10:FF:000001">
    <property type="entry name" value="D-lactate dehydrogenase mitochondrial"/>
    <property type="match status" value="1"/>
</dbReference>
<dbReference type="Proteomes" id="UP001347796">
    <property type="component" value="Unassembled WGS sequence"/>
</dbReference>
<evidence type="ECO:0000256" key="12">
    <source>
        <dbReference type="ARBA" id="ARBA00053432"/>
    </source>
</evidence>
<dbReference type="Pfam" id="PF02913">
    <property type="entry name" value="FAD-oxidase_C"/>
    <property type="match status" value="1"/>
</dbReference>
<keyword evidence="9" id="KW-0496">Mitochondrion</keyword>
<comment type="caution">
    <text evidence="16">The sequence shown here is derived from an EMBL/GenBank/DDBJ whole genome shotgun (WGS) entry which is preliminary data.</text>
</comment>
<dbReference type="FunFam" id="3.30.465.10:FF:000030">
    <property type="entry name" value="probable D-lactate dehydrogenase, mitochondrial"/>
    <property type="match status" value="1"/>
</dbReference>
<evidence type="ECO:0000313" key="17">
    <source>
        <dbReference type="Proteomes" id="UP001347796"/>
    </source>
</evidence>
<keyword evidence="7" id="KW-0007">Acetylation</keyword>
<dbReference type="InterPro" id="IPR016171">
    <property type="entry name" value="Vanillyl_alc_oxidase_C-sub2"/>
</dbReference>
<evidence type="ECO:0000256" key="5">
    <source>
        <dbReference type="ARBA" id="ARBA00022827"/>
    </source>
</evidence>
<gene>
    <name evidence="16" type="ORF">SNE40_007712</name>
</gene>
<comment type="function">
    <text evidence="12">Involved in D-lactate, but not L-lactate catabolic process.</text>
</comment>
<organism evidence="16 17">
    <name type="scientific">Patella caerulea</name>
    <name type="common">Rayed Mediterranean limpet</name>
    <dbReference type="NCBI Taxonomy" id="87958"/>
    <lineage>
        <taxon>Eukaryota</taxon>
        <taxon>Metazoa</taxon>
        <taxon>Spiralia</taxon>
        <taxon>Lophotrochozoa</taxon>
        <taxon>Mollusca</taxon>
        <taxon>Gastropoda</taxon>
        <taxon>Patellogastropoda</taxon>
        <taxon>Patelloidea</taxon>
        <taxon>Patellidae</taxon>
        <taxon>Patella</taxon>
    </lineage>
</organism>
<dbReference type="InterPro" id="IPR016166">
    <property type="entry name" value="FAD-bd_PCMH"/>
</dbReference>
<sequence>MYLCRRIPKHLQSSLKNVKHNKSTIAPEQVQSESSVVVSSRLIEELQGVVGKSNISTAEAVREQHGHDESYHPTSLPDCVIFAENTEQVSHIAKLCNNSRTPLIPFGTGTGLEGGINAIKGGVCLNLSKMDKILSVNQEDFDATVEAGVSRQTLNTYLRDTGLLFPIDPGADASLCGMCATSASGTNAVRYGTMRENVLNLEVVLPDGRIFDTAGTGRRTKKTSAGYNLTNLFVGSEGTLGIITKATLRLYGIPECTTSAVCSFPSVQNAVDTTVNILQCGIQMARIEFLDEVAIDAFNKYSKYDMNVAPSLFMEFAGSDGTLDKQVEVVSEIAQMNGGSDFKWAQEAEERNRLWKARHDIVYACMALQPGSKPYSTDVCVPISNLPDVIIKSKQLIDEAGVIGPMVGHVGDGNFHVFFPVDRSNPEQVQKIKDVAKQMALIAQELDGTCTGEHGIGLGKRELLEREIGEEGISVMKQVKSAFDPNNIMNPGKVFC</sequence>
<dbReference type="InterPro" id="IPR016169">
    <property type="entry name" value="FAD-bd_PCMH_sub2"/>
</dbReference>
<dbReference type="GO" id="GO:0004458">
    <property type="term" value="F:D-lactate dehydrogenase (cytochrome) activity"/>
    <property type="evidence" value="ECO:0007669"/>
    <property type="project" value="UniProtKB-EC"/>
</dbReference>
<evidence type="ECO:0000256" key="10">
    <source>
        <dbReference type="ARBA" id="ARBA00038897"/>
    </source>
</evidence>
<dbReference type="EC" id="1.1.2.4" evidence="10"/>
<dbReference type="Gene3D" id="3.30.465.10">
    <property type="match status" value="1"/>
</dbReference>
<evidence type="ECO:0000256" key="8">
    <source>
        <dbReference type="ARBA" id="ARBA00023002"/>
    </source>
</evidence>
<evidence type="ECO:0000259" key="15">
    <source>
        <dbReference type="PROSITE" id="PS51387"/>
    </source>
</evidence>
<keyword evidence="8" id="KW-0560">Oxidoreductase</keyword>
<evidence type="ECO:0000256" key="11">
    <source>
        <dbReference type="ARBA" id="ARBA00051477"/>
    </source>
</evidence>
<dbReference type="InterPro" id="IPR004113">
    <property type="entry name" value="FAD-bd_oxidored_4_C"/>
</dbReference>
<protein>
    <recommendedName>
        <fullName evidence="14">Probable D-lactate dehydrogenase, mitochondrial</fullName>
        <ecNumber evidence="10">1.1.2.4</ecNumber>
    </recommendedName>
</protein>
<dbReference type="FunFam" id="3.30.70.2740:FF:000001">
    <property type="entry name" value="D-lactate dehydrogenase mitochondrial"/>
    <property type="match status" value="1"/>
</dbReference>
<dbReference type="FunFam" id="3.30.43.10:FF:000010">
    <property type="entry name" value="probable D-lactate dehydrogenase, mitochondrial"/>
    <property type="match status" value="1"/>
</dbReference>